<evidence type="ECO:0000256" key="17">
    <source>
        <dbReference type="ARBA" id="ARBA00030571"/>
    </source>
</evidence>
<keyword evidence="11" id="KW-0808">Transferase</keyword>
<feature type="binding site" evidence="19">
    <location>
        <begin position="49"/>
        <end position="52"/>
    </location>
    <ligand>
        <name>GTP</name>
        <dbReference type="ChEBI" id="CHEBI:37565"/>
    </ligand>
</feature>
<dbReference type="OrthoDB" id="9788370at2"/>
<reference evidence="20 21" key="1">
    <citation type="submission" date="2010-08" db="EMBL/GenBank/DDBJ databases">
        <title>The draft genome of Desulfovibrio fructosovorans JJ.</title>
        <authorList>
            <consortium name="US DOE Joint Genome Institute (JGI-PGF)"/>
            <person name="Lucas S."/>
            <person name="Copeland A."/>
            <person name="Lapidus A."/>
            <person name="Cheng J.-F."/>
            <person name="Bruce D."/>
            <person name="Goodwin L."/>
            <person name="Pitluck S."/>
            <person name="Land M.L."/>
            <person name="Hauser L."/>
            <person name="Chang Y.-J."/>
            <person name="Jeffries C."/>
            <person name="Wall J.D."/>
            <person name="Stahl D.A."/>
            <person name="Arkin A.P."/>
            <person name="Dehal P."/>
            <person name="Stolyar S.M."/>
            <person name="Hazen T.C."/>
            <person name="Woyke T.J."/>
        </authorList>
    </citation>
    <scope>NUCLEOTIDE SEQUENCE [LARGE SCALE GENOMIC DNA]</scope>
    <source>
        <strain evidence="20 21">JJ</strain>
    </source>
</reference>
<evidence type="ECO:0000313" key="21">
    <source>
        <dbReference type="Proteomes" id="UP000006250"/>
    </source>
</evidence>
<dbReference type="SUPFAM" id="SSF52540">
    <property type="entry name" value="P-loop containing nucleoside triphosphate hydrolases"/>
    <property type="match status" value="1"/>
</dbReference>
<dbReference type="GO" id="GO:0009236">
    <property type="term" value="P:cobalamin biosynthetic process"/>
    <property type="evidence" value="ECO:0007669"/>
    <property type="project" value="UniProtKB-UniPathway"/>
</dbReference>
<keyword evidence="21" id="KW-1185">Reference proteome</keyword>
<dbReference type="Proteomes" id="UP000006250">
    <property type="component" value="Unassembled WGS sequence"/>
</dbReference>
<evidence type="ECO:0000256" key="15">
    <source>
        <dbReference type="ARBA" id="ARBA00023134"/>
    </source>
</evidence>
<protein>
    <recommendedName>
        <fullName evidence="16">Adenosylcobinamide kinase</fullName>
        <ecNumber evidence="8">2.7.1.156</ecNumber>
        <ecNumber evidence="9">2.7.7.62</ecNumber>
    </recommendedName>
    <alternativeName>
        <fullName evidence="17">Adenosylcobinamide-phosphate guanylyltransferase</fullName>
    </alternativeName>
</protein>
<dbReference type="UniPathway" id="UPA00148">
    <property type="reaction ID" value="UER00236"/>
</dbReference>
<keyword evidence="14" id="KW-0067">ATP-binding</keyword>
<keyword evidence="10" id="KW-0169">Cobalamin biosynthesis</keyword>
<proteinExistence type="inferred from homology"/>
<keyword evidence="15 19" id="KW-0342">GTP-binding</keyword>
<dbReference type="EC" id="2.7.7.62" evidence="9"/>
<evidence type="ECO:0000256" key="19">
    <source>
        <dbReference type="PIRSR" id="PIRSR006135-2"/>
    </source>
</evidence>
<evidence type="ECO:0000256" key="9">
    <source>
        <dbReference type="ARBA" id="ARBA00012523"/>
    </source>
</evidence>
<evidence type="ECO:0000256" key="5">
    <source>
        <dbReference type="ARBA" id="ARBA00004692"/>
    </source>
</evidence>
<comment type="catalytic activity">
    <reaction evidence="3">
        <text>adenosylcob(III)inamide + GTP = adenosylcob(III)inamide phosphate + GDP + H(+)</text>
        <dbReference type="Rhea" id="RHEA:15765"/>
        <dbReference type="ChEBI" id="CHEBI:2480"/>
        <dbReference type="ChEBI" id="CHEBI:15378"/>
        <dbReference type="ChEBI" id="CHEBI:37565"/>
        <dbReference type="ChEBI" id="CHEBI:58189"/>
        <dbReference type="ChEBI" id="CHEBI:58502"/>
        <dbReference type="EC" id="2.7.1.156"/>
    </reaction>
</comment>
<feature type="active site" description="GMP-histidine intermediate" evidence="18">
    <location>
        <position position="48"/>
    </location>
</feature>
<dbReference type="eggNOG" id="COG2087">
    <property type="taxonomic scope" value="Bacteria"/>
</dbReference>
<comment type="function">
    <text evidence="4">Catalyzes ATP-dependent phosphorylation of adenosylcobinamide and addition of GMP to adenosylcobinamide phosphate.</text>
</comment>
<comment type="pathway">
    <text evidence="5">Cofactor biosynthesis; adenosylcobalamin biosynthesis; adenosylcobalamin from cob(II)yrinate a,c-diamide: step 6/7.</text>
</comment>
<evidence type="ECO:0000256" key="6">
    <source>
        <dbReference type="ARBA" id="ARBA00005159"/>
    </source>
</evidence>
<evidence type="ECO:0000256" key="4">
    <source>
        <dbReference type="ARBA" id="ARBA00003889"/>
    </source>
</evidence>
<comment type="catalytic activity">
    <reaction evidence="1">
        <text>adenosylcob(III)inamide + ATP = adenosylcob(III)inamide phosphate + ADP + H(+)</text>
        <dbReference type="Rhea" id="RHEA:15769"/>
        <dbReference type="ChEBI" id="CHEBI:2480"/>
        <dbReference type="ChEBI" id="CHEBI:15378"/>
        <dbReference type="ChEBI" id="CHEBI:30616"/>
        <dbReference type="ChEBI" id="CHEBI:58502"/>
        <dbReference type="ChEBI" id="CHEBI:456216"/>
        <dbReference type="EC" id="2.7.1.156"/>
    </reaction>
</comment>
<dbReference type="PANTHER" id="PTHR34848:SF1">
    <property type="entry name" value="BIFUNCTIONAL ADENOSYLCOBALAMIN BIOSYNTHESIS PROTEIN COBU"/>
    <property type="match status" value="1"/>
</dbReference>
<dbReference type="EMBL" id="AECZ01000018">
    <property type="protein sequence ID" value="EFL50606.1"/>
    <property type="molecule type" value="Genomic_DNA"/>
</dbReference>
<evidence type="ECO:0000256" key="16">
    <source>
        <dbReference type="ARBA" id="ARBA00029570"/>
    </source>
</evidence>
<dbReference type="EC" id="2.7.1.156" evidence="8"/>
<evidence type="ECO:0000256" key="18">
    <source>
        <dbReference type="PIRSR" id="PIRSR006135-1"/>
    </source>
</evidence>
<evidence type="ECO:0000256" key="8">
    <source>
        <dbReference type="ARBA" id="ARBA00012016"/>
    </source>
</evidence>
<organism evidence="20 21">
    <name type="scientific">Solidesulfovibrio fructosivorans JJ]</name>
    <dbReference type="NCBI Taxonomy" id="596151"/>
    <lineage>
        <taxon>Bacteria</taxon>
        <taxon>Pseudomonadati</taxon>
        <taxon>Thermodesulfobacteriota</taxon>
        <taxon>Desulfovibrionia</taxon>
        <taxon>Desulfovibrionales</taxon>
        <taxon>Desulfovibrionaceae</taxon>
        <taxon>Solidesulfovibrio</taxon>
    </lineage>
</organism>
<comment type="similarity">
    <text evidence="7">Belongs to the CobU/CobP family.</text>
</comment>
<evidence type="ECO:0000256" key="2">
    <source>
        <dbReference type="ARBA" id="ARBA00000711"/>
    </source>
</evidence>
<feature type="binding site" evidence="19">
    <location>
        <position position="82"/>
    </location>
    <ligand>
        <name>GTP</name>
        <dbReference type="ChEBI" id="CHEBI:37565"/>
    </ligand>
</feature>
<evidence type="ECO:0000256" key="7">
    <source>
        <dbReference type="ARBA" id="ARBA00007490"/>
    </source>
</evidence>
<comment type="pathway">
    <text evidence="6">Cofactor biosynthesis; adenosylcobalamin biosynthesis; adenosylcobalamin from cob(II)yrinate a,c-diamide: step 5/7.</text>
</comment>
<dbReference type="GO" id="GO:0008820">
    <property type="term" value="F:cobinamide phosphate guanylyltransferase activity"/>
    <property type="evidence" value="ECO:0007669"/>
    <property type="project" value="UniProtKB-EC"/>
</dbReference>
<evidence type="ECO:0000256" key="3">
    <source>
        <dbReference type="ARBA" id="ARBA00001522"/>
    </source>
</evidence>
<feature type="binding site" evidence="19">
    <location>
        <begin position="7"/>
        <end position="14"/>
    </location>
    <ligand>
        <name>GTP</name>
        <dbReference type="ChEBI" id="CHEBI:37565"/>
    </ligand>
</feature>
<feature type="binding site" evidence="19">
    <location>
        <begin position="32"/>
        <end position="34"/>
    </location>
    <ligand>
        <name>GTP</name>
        <dbReference type="ChEBI" id="CHEBI:37565"/>
    </ligand>
</feature>
<comment type="caution">
    <text evidence="20">The sequence shown here is derived from an EMBL/GenBank/DDBJ whole genome shotgun (WGS) entry which is preliminary data.</text>
</comment>
<dbReference type="Gene3D" id="3.40.50.300">
    <property type="entry name" value="P-loop containing nucleotide triphosphate hydrolases"/>
    <property type="match status" value="1"/>
</dbReference>
<keyword evidence="12 19" id="KW-0547">Nucleotide-binding</keyword>
<dbReference type="GO" id="GO:0005525">
    <property type="term" value="F:GTP binding"/>
    <property type="evidence" value="ECO:0007669"/>
    <property type="project" value="UniProtKB-KW"/>
</dbReference>
<gene>
    <name evidence="20" type="ORF">DesfrDRAFT_2721</name>
</gene>
<dbReference type="GO" id="GO:0043752">
    <property type="term" value="F:adenosylcobinamide kinase activity"/>
    <property type="evidence" value="ECO:0007669"/>
    <property type="project" value="UniProtKB-EC"/>
</dbReference>
<dbReference type="Pfam" id="PF02283">
    <property type="entry name" value="CobU"/>
    <property type="match status" value="1"/>
</dbReference>
<name>E1JYM2_SOLFR</name>
<evidence type="ECO:0000313" key="20">
    <source>
        <dbReference type="EMBL" id="EFL50606.1"/>
    </source>
</evidence>
<dbReference type="AlphaFoldDB" id="E1JYM2"/>
<keyword evidence="13" id="KW-0418">Kinase</keyword>
<evidence type="ECO:0000256" key="14">
    <source>
        <dbReference type="ARBA" id="ARBA00022840"/>
    </source>
</evidence>
<dbReference type="GO" id="GO:0005524">
    <property type="term" value="F:ATP binding"/>
    <property type="evidence" value="ECO:0007669"/>
    <property type="project" value="UniProtKB-KW"/>
</dbReference>
<dbReference type="PIRSF" id="PIRSF006135">
    <property type="entry name" value="CobU"/>
    <property type="match status" value="1"/>
</dbReference>
<sequence>MIRLLLGGVKSGKSALGDRLLLAGATPHRVLATGRALDFDFRERIAAHKRARPASVAVIEAGEGAMNALAREAARGGTVLLDSLDFWLFACHDITVMQPLHAALSLGLTPYTDPAGPELIVVSTETGLGGIAADAATRRFADVLGALNQAVAAMAADVRLIVAGCAITLKGNAA</sequence>
<comment type="catalytic activity">
    <reaction evidence="2">
        <text>adenosylcob(III)inamide phosphate + GTP + H(+) = adenosylcob(III)inamide-GDP + diphosphate</text>
        <dbReference type="Rhea" id="RHEA:22712"/>
        <dbReference type="ChEBI" id="CHEBI:15378"/>
        <dbReference type="ChEBI" id="CHEBI:33019"/>
        <dbReference type="ChEBI" id="CHEBI:37565"/>
        <dbReference type="ChEBI" id="CHEBI:58502"/>
        <dbReference type="ChEBI" id="CHEBI:60487"/>
        <dbReference type="EC" id="2.7.7.62"/>
    </reaction>
</comment>
<evidence type="ECO:0000256" key="13">
    <source>
        <dbReference type="ARBA" id="ARBA00022777"/>
    </source>
</evidence>
<dbReference type="STRING" id="596151.DesfrDRAFT_2721"/>
<evidence type="ECO:0000256" key="10">
    <source>
        <dbReference type="ARBA" id="ARBA00022573"/>
    </source>
</evidence>
<evidence type="ECO:0000256" key="11">
    <source>
        <dbReference type="ARBA" id="ARBA00022679"/>
    </source>
</evidence>
<accession>E1JYM2</accession>
<dbReference type="InterPro" id="IPR027417">
    <property type="entry name" value="P-loop_NTPase"/>
</dbReference>
<dbReference type="PANTHER" id="PTHR34848">
    <property type="match status" value="1"/>
</dbReference>
<evidence type="ECO:0000256" key="12">
    <source>
        <dbReference type="ARBA" id="ARBA00022741"/>
    </source>
</evidence>
<dbReference type="InterPro" id="IPR003203">
    <property type="entry name" value="CobU/CobP"/>
</dbReference>
<dbReference type="RefSeq" id="WP_005994716.1">
    <property type="nucleotide sequence ID" value="NZ_AECZ01000018.1"/>
</dbReference>
<evidence type="ECO:0000256" key="1">
    <source>
        <dbReference type="ARBA" id="ARBA00000312"/>
    </source>
</evidence>
<feature type="binding site" evidence="19">
    <location>
        <position position="60"/>
    </location>
    <ligand>
        <name>GTP</name>
        <dbReference type="ChEBI" id="CHEBI:37565"/>
    </ligand>
</feature>